<gene>
    <name evidence="2" type="ORF">F5878DRAFT_660439</name>
</gene>
<protein>
    <submittedName>
        <fullName evidence="2">Uncharacterized protein</fullName>
    </submittedName>
</protein>
<keyword evidence="3" id="KW-1185">Reference proteome</keyword>
<evidence type="ECO:0000313" key="2">
    <source>
        <dbReference type="EMBL" id="KAJ3839255.1"/>
    </source>
</evidence>
<dbReference type="AlphaFoldDB" id="A0AA38PAE7"/>
<keyword evidence="1" id="KW-0812">Transmembrane</keyword>
<accession>A0AA38PAE7</accession>
<reference evidence="2" key="1">
    <citation type="submission" date="2022-08" db="EMBL/GenBank/DDBJ databases">
        <authorList>
            <consortium name="DOE Joint Genome Institute"/>
            <person name="Min B."/>
            <person name="Riley R."/>
            <person name="Sierra-Patev S."/>
            <person name="Naranjo-Ortiz M."/>
            <person name="Looney B."/>
            <person name="Konkel Z."/>
            <person name="Slot J.C."/>
            <person name="Sakamoto Y."/>
            <person name="Steenwyk J.L."/>
            <person name="Rokas A."/>
            <person name="Carro J."/>
            <person name="Camarero S."/>
            <person name="Ferreira P."/>
            <person name="Molpeceres G."/>
            <person name="Ruiz-Duenas F.J."/>
            <person name="Serrano A."/>
            <person name="Henrissat B."/>
            <person name="Drula E."/>
            <person name="Hughes K.W."/>
            <person name="Mata J.L."/>
            <person name="Ishikawa N.K."/>
            <person name="Vargas-Isla R."/>
            <person name="Ushijima S."/>
            <person name="Smith C.A."/>
            <person name="Ahrendt S."/>
            <person name="Andreopoulos W."/>
            <person name="He G."/>
            <person name="Labutti K."/>
            <person name="Lipzen A."/>
            <person name="Ng V."/>
            <person name="Sandor L."/>
            <person name="Barry K."/>
            <person name="Martinez A.T."/>
            <person name="Xiao Y."/>
            <person name="Gibbons J.G."/>
            <person name="Terashima K."/>
            <person name="Hibbett D.S."/>
            <person name="Grigoriev I.V."/>
        </authorList>
    </citation>
    <scope>NUCLEOTIDE SEQUENCE</scope>
    <source>
        <strain evidence="2">TFB9207</strain>
    </source>
</reference>
<comment type="caution">
    <text evidence="2">The sequence shown here is derived from an EMBL/GenBank/DDBJ whole genome shotgun (WGS) entry which is preliminary data.</text>
</comment>
<name>A0AA38PAE7_9AGAR</name>
<keyword evidence="1" id="KW-1133">Transmembrane helix</keyword>
<keyword evidence="1" id="KW-0472">Membrane</keyword>
<feature type="transmembrane region" description="Helical" evidence="1">
    <location>
        <begin position="20"/>
        <end position="41"/>
    </location>
</feature>
<dbReference type="Proteomes" id="UP001163846">
    <property type="component" value="Unassembled WGS sequence"/>
</dbReference>
<evidence type="ECO:0000256" key="1">
    <source>
        <dbReference type="SAM" id="Phobius"/>
    </source>
</evidence>
<organism evidence="2 3">
    <name type="scientific">Lentinula raphanica</name>
    <dbReference type="NCBI Taxonomy" id="153919"/>
    <lineage>
        <taxon>Eukaryota</taxon>
        <taxon>Fungi</taxon>
        <taxon>Dikarya</taxon>
        <taxon>Basidiomycota</taxon>
        <taxon>Agaricomycotina</taxon>
        <taxon>Agaricomycetes</taxon>
        <taxon>Agaricomycetidae</taxon>
        <taxon>Agaricales</taxon>
        <taxon>Marasmiineae</taxon>
        <taxon>Omphalotaceae</taxon>
        <taxon>Lentinula</taxon>
    </lineage>
</organism>
<sequence>MRYYEFESHEAYRKKLRSDMFGGFLVASALLAAMVLVYFFMRMLLAPLFKAKELKRREESIVLREIELARQAQTLQFEVDILVCERLAQILERSALSIRDRVQELEIEKELFAEMTLQSEYGSTN</sequence>
<proteinExistence type="predicted"/>
<evidence type="ECO:0000313" key="3">
    <source>
        <dbReference type="Proteomes" id="UP001163846"/>
    </source>
</evidence>
<dbReference type="EMBL" id="MU806138">
    <property type="protein sequence ID" value="KAJ3839255.1"/>
    <property type="molecule type" value="Genomic_DNA"/>
</dbReference>